<evidence type="ECO:0000313" key="1">
    <source>
        <dbReference type="EMBL" id="MFC5492758.1"/>
    </source>
</evidence>
<dbReference type="RefSeq" id="WP_345171227.1">
    <property type="nucleotide sequence ID" value="NZ_BAABFQ010000003.1"/>
</dbReference>
<protein>
    <submittedName>
        <fullName evidence="1">Uncharacterized protein</fullName>
    </submittedName>
</protein>
<comment type="caution">
    <text evidence="1">The sequence shown here is derived from an EMBL/GenBank/DDBJ whole genome shotgun (WGS) entry which is preliminary data.</text>
</comment>
<keyword evidence="2" id="KW-1185">Reference proteome</keyword>
<evidence type="ECO:0000313" key="2">
    <source>
        <dbReference type="Proteomes" id="UP001595956"/>
    </source>
</evidence>
<reference evidence="2" key="1">
    <citation type="journal article" date="2019" name="Int. J. Syst. Evol. Microbiol.">
        <title>The Global Catalogue of Microorganisms (GCM) 10K type strain sequencing project: providing services to taxonomists for standard genome sequencing and annotation.</title>
        <authorList>
            <consortium name="The Broad Institute Genomics Platform"/>
            <consortium name="The Broad Institute Genome Sequencing Center for Infectious Disease"/>
            <person name="Wu L."/>
            <person name="Ma J."/>
        </authorList>
    </citation>
    <scope>NUCLEOTIDE SEQUENCE [LARGE SCALE GENOMIC DNA]</scope>
    <source>
        <strain evidence="2">KACC 13778</strain>
    </source>
</reference>
<dbReference type="EMBL" id="JBHSMD010000002">
    <property type="protein sequence ID" value="MFC5492758.1"/>
    <property type="molecule type" value="Genomic_DNA"/>
</dbReference>
<proteinExistence type="predicted"/>
<gene>
    <name evidence="1" type="ORF">ACFPKY_06595</name>
</gene>
<accession>A0ABW0N0E6</accession>
<dbReference type="Proteomes" id="UP001595956">
    <property type="component" value="Unassembled WGS sequence"/>
</dbReference>
<sequence>MTTFAIAAEALLDETDELDVLPRSVANPRRTTWTGFAKDDADRLPAS</sequence>
<organism evidence="1 2">
    <name type="scientific">Nocardioides caricicola</name>
    <dbReference type="NCBI Taxonomy" id="634770"/>
    <lineage>
        <taxon>Bacteria</taxon>
        <taxon>Bacillati</taxon>
        <taxon>Actinomycetota</taxon>
        <taxon>Actinomycetes</taxon>
        <taxon>Propionibacteriales</taxon>
        <taxon>Nocardioidaceae</taxon>
        <taxon>Nocardioides</taxon>
    </lineage>
</organism>
<name>A0ABW0N0E6_9ACTN</name>